<accession>A0A5B0X4D2</accession>
<dbReference type="SUPFAM" id="SSF89796">
    <property type="entry name" value="CoA-transferase family III (CaiB/BaiF)"/>
    <property type="match status" value="1"/>
</dbReference>
<dbReference type="Gene3D" id="3.40.50.10540">
    <property type="entry name" value="Crotonobetainyl-coa:carnitine coa-transferase, domain 1"/>
    <property type="match status" value="1"/>
</dbReference>
<name>A0A5B0X4D2_9GAMM</name>
<dbReference type="PANTHER" id="PTHR48228:SF5">
    <property type="entry name" value="ALPHA-METHYLACYL-COA RACEMASE"/>
    <property type="match status" value="1"/>
</dbReference>
<dbReference type="RefSeq" id="WP_149609699.1">
    <property type="nucleotide sequence ID" value="NZ_VTUX01000001.1"/>
</dbReference>
<dbReference type="Gene3D" id="3.30.1540.10">
    <property type="entry name" value="formyl-coa transferase, domain 3"/>
    <property type="match status" value="1"/>
</dbReference>
<dbReference type="InterPro" id="IPR044855">
    <property type="entry name" value="CoA-Trfase_III_dom3_sf"/>
</dbReference>
<keyword evidence="2" id="KW-1185">Reference proteome</keyword>
<dbReference type="PANTHER" id="PTHR48228">
    <property type="entry name" value="SUCCINYL-COA--D-CITRAMALATE COA-TRANSFERASE"/>
    <property type="match status" value="1"/>
</dbReference>
<dbReference type="Proteomes" id="UP000323708">
    <property type="component" value="Unassembled WGS sequence"/>
</dbReference>
<dbReference type="InterPro" id="IPR023606">
    <property type="entry name" value="CoA-Trfase_III_dom_1_sf"/>
</dbReference>
<organism evidence="1 2">
    <name type="scientific">Pseudohalioglobus sediminis</name>
    <dbReference type="NCBI Taxonomy" id="2606449"/>
    <lineage>
        <taxon>Bacteria</taxon>
        <taxon>Pseudomonadati</taxon>
        <taxon>Pseudomonadota</taxon>
        <taxon>Gammaproteobacteria</taxon>
        <taxon>Cellvibrionales</taxon>
        <taxon>Halieaceae</taxon>
        <taxon>Pseudohalioglobus</taxon>
    </lineage>
</organism>
<comment type="caution">
    <text evidence="1">The sequence shown here is derived from an EMBL/GenBank/DDBJ whole genome shotgun (WGS) entry which is preliminary data.</text>
</comment>
<evidence type="ECO:0000313" key="1">
    <source>
        <dbReference type="EMBL" id="KAA1194230.1"/>
    </source>
</evidence>
<gene>
    <name evidence="1" type="ORF">F0M18_02000</name>
</gene>
<sequence length="383" mass="40661">MGPLNGYTVLELAGIGPAPMGGMILADMGAEVIRIDRAGTVGGGQMKDVSNRGKKSVALNLKDPAGVETLLRMVENADVIIDPMRPGVCEKLGIGPDVCLERNPKIIFARMTGWGQDGPLAQAAGHDINYISITGALYAMGRKGEKPVPPLNLVGDMGGGGMLMVNGILAALLETANSGKGQVIDAAMVDGAAQLMWMFHGFEAMGMWDASQRESNLLDGGAFFYDTYECADGEYISIGSIEPQFYALLKEKAGLSDEDFAEQNNPALWPQQKEKIAAVFRQKTQAQWCELMEGTDVCFAPVLNLVDAPAHPANVARQTYIEVDGVTQPAPAPRFSRTPSAVRNAGSIPGEDTRAVLLEMGFARQELDALSEGGAIASGDKND</sequence>
<dbReference type="Pfam" id="PF02515">
    <property type="entry name" value="CoA_transf_3"/>
    <property type="match status" value="1"/>
</dbReference>
<reference evidence="1 2" key="1">
    <citation type="submission" date="2019-09" db="EMBL/GenBank/DDBJ databases">
        <authorList>
            <person name="Chen X.-Y."/>
        </authorList>
    </citation>
    <scope>NUCLEOTIDE SEQUENCE [LARGE SCALE GENOMIC DNA]</scope>
    <source>
        <strain evidence="1 2">NY5</strain>
    </source>
</reference>
<dbReference type="GO" id="GO:0016740">
    <property type="term" value="F:transferase activity"/>
    <property type="evidence" value="ECO:0007669"/>
    <property type="project" value="UniProtKB-KW"/>
</dbReference>
<evidence type="ECO:0000313" key="2">
    <source>
        <dbReference type="Proteomes" id="UP000323708"/>
    </source>
</evidence>
<dbReference type="EMBL" id="VTUX01000001">
    <property type="protein sequence ID" value="KAA1194230.1"/>
    <property type="molecule type" value="Genomic_DNA"/>
</dbReference>
<dbReference type="InterPro" id="IPR003673">
    <property type="entry name" value="CoA-Trfase_fam_III"/>
</dbReference>
<protein>
    <submittedName>
        <fullName evidence="1">CoA transferase</fullName>
    </submittedName>
</protein>
<dbReference type="AlphaFoldDB" id="A0A5B0X4D2"/>
<dbReference type="Gene3D" id="3.30.60.110">
    <property type="match status" value="1"/>
</dbReference>
<keyword evidence="1" id="KW-0808">Transferase</keyword>
<proteinExistence type="predicted"/>
<dbReference type="InterPro" id="IPR050509">
    <property type="entry name" value="CoA-transferase_III"/>
</dbReference>